<evidence type="ECO:0000256" key="6">
    <source>
        <dbReference type="ARBA" id="ARBA00018569"/>
    </source>
</evidence>
<evidence type="ECO:0000256" key="3">
    <source>
        <dbReference type="ARBA" id="ARBA00004947"/>
    </source>
</evidence>
<evidence type="ECO:0000256" key="8">
    <source>
        <dbReference type="ARBA" id="ARBA00023235"/>
    </source>
</evidence>
<evidence type="ECO:0000259" key="11">
    <source>
        <dbReference type="Pfam" id="PF16363"/>
    </source>
</evidence>
<comment type="similarity">
    <text evidence="4 10">Belongs to the NAD(P)-dependent epimerase/dehydratase family.</text>
</comment>
<keyword evidence="13" id="KW-1185">Reference proteome</keyword>
<reference evidence="12 13" key="1">
    <citation type="submission" date="2023-10" db="EMBL/GenBank/DDBJ databases">
        <title>Bacteria for the degradation of biodegradable plastic PBAT(Polybutylene adipate terephthalate).</title>
        <authorList>
            <person name="Weon H.-Y."/>
            <person name="Yeon J."/>
        </authorList>
    </citation>
    <scope>NUCLEOTIDE SEQUENCE [LARGE SCALE GENOMIC DNA]</scope>
    <source>
        <strain evidence="12 13">SBD 7-3</strain>
    </source>
</reference>
<dbReference type="PANTHER" id="PTHR43725:SF53">
    <property type="entry name" value="UDP-ARABINOSE 4-EPIMERASE 1"/>
    <property type="match status" value="1"/>
</dbReference>
<keyword evidence="8 10" id="KW-0413">Isomerase</keyword>
<evidence type="ECO:0000256" key="7">
    <source>
        <dbReference type="ARBA" id="ARBA00023027"/>
    </source>
</evidence>
<dbReference type="RefSeq" id="WP_316699940.1">
    <property type="nucleotide sequence ID" value="NZ_CP136336.1"/>
</dbReference>
<evidence type="ECO:0000256" key="9">
    <source>
        <dbReference type="ARBA" id="ARBA00023277"/>
    </source>
</evidence>
<comment type="pathway">
    <text evidence="3 10">Carbohydrate metabolism; galactose metabolism.</text>
</comment>
<organism evidence="12 13">
    <name type="scientific">Piscinibacter gummiphilus</name>
    <dbReference type="NCBI Taxonomy" id="946333"/>
    <lineage>
        <taxon>Bacteria</taxon>
        <taxon>Pseudomonadati</taxon>
        <taxon>Pseudomonadota</taxon>
        <taxon>Betaproteobacteria</taxon>
        <taxon>Burkholderiales</taxon>
        <taxon>Sphaerotilaceae</taxon>
        <taxon>Piscinibacter</taxon>
    </lineage>
</organism>
<dbReference type="InterPro" id="IPR016040">
    <property type="entry name" value="NAD(P)-bd_dom"/>
</dbReference>
<dbReference type="EC" id="5.1.3.2" evidence="5 10"/>
<accession>A0ABZ0CR00</accession>
<proteinExistence type="inferred from homology"/>
<evidence type="ECO:0000256" key="1">
    <source>
        <dbReference type="ARBA" id="ARBA00000083"/>
    </source>
</evidence>
<evidence type="ECO:0000256" key="2">
    <source>
        <dbReference type="ARBA" id="ARBA00001911"/>
    </source>
</evidence>
<evidence type="ECO:0000256" key="4">
    <source>
        <dbReference type="ARBA" id="ARBA00007637"/>
    </source>
</evidence>
<comment type="cofactor">
    <cofactor evidence="2 10">
        <name>NAD(+)</name>
        <dbReference type="ChEBI" id="CHEBI:57540"/>
    </cofactor>
</comment>
<keyword evidence="9 10" id="KW-0119">Carbohydrate metabolism</keyword>
<dbReference type="Pfam" id="PF16363">
    <property type="entry name" value="GDP_Man_Dehyd"/>
    <property type="match status" value="1"/>
</dbReference>
<dbReference type="SUPFAM" id="SSF51735">
    <property type="entry name" value="NAD(P)-binding Rossmann-fold domains"/>
    <property type="match status" value="1"/>
</dbReference>
<keyword evidence="7 10" id="KW-0520">NAD</keyword>
<evidence type="ECO:0000313" key="12">
    <source>
        <dbReference type="EMBL" id="WOB07268.1"/>
    </source>
</evidence>
<dbReference type="Gene3D" id="3.90.25.10">
    <property type="entry name" value="UDP-galactose 4-epimerase, domain 1"/>
    <property type="match status" value="1"/>
</dbReference>
<evidence type="ECO:0000256" key="10">
    <source>
        <dbReference type="RuleBase" id="RU366046"/>
    </source>
</evidence>
<dbReference type="CDD" id="cd05247">
    <property type="entry name" value="UDP_G4E_1_SDR_e"/>
    <property type="match status" value="1"/>
</dbReference>
<dbReference type="PROSITE" id="PS51257">
    <property type="entry name" value="PROKAR_LIPOPROTEIN"/>
    <property type="match status" value="1"/>
</dbReference>
<protein>
    <recommendedName>
        <fullName evidence="6 10">UDP-glucose 4-epimerase</fullName>
        <ecNumber evidence="5 10">5.1.3.2</ecNumber>
    </recommendedName>
</protein>
<dbReference type="NCBIfam" id="TIGR01179">
    <property type="entry name" value="galE"/>
    <property type="match status" value="1"/>
</dbReference>
<dbReference type="Proteomes" id="UP001303946">
    <property type="component" value="Chromosome"/>
</dbReference>
<dbReference type="PRINTS" id="PR01713">
    <property type="entry name" value="NUCEPIMERASE"/>
</dbReference>
<dbReference type="InterPro" id="IPR005886">
    <property type="entry name" value="UDP_G4E"/>
</dbReference>
<dbReference type="PANTHER" id="PTHR43725">
    <property type="entry name" value="UDP-GLUCOSE 4-EPIMERASE"/>
    <property type="match status" value="1"/>
</dbReference>
<dbReference type="GO" id="GO:0003978">
    <property type="term" value="F:UDP-glucose 4-epimerase activity"/>
    <property type="evidence" value="ECO:0007669"/>
    <property type="project" value="UniProtKB-EC"/>
</dbReference>
<evidence type="ECO:0000313" key="13">
    <source>
        <dbReference type="Proteomes" id="UP001303946"/>
    </source>
</evidence>
<dbReference type="InterPro" id="IPR036291">
    <property type="entry name" value="NAD(P)-bd_dom_sf"/>
</dbReference>
<feature type="domain" description="NAD(P)-binding" evidence="11">
    <location>
        <begin position="4"/>
        <end position="304"/>
    </location>
</feature>
<evidence type="ECO:0000256" key="5">
    <source>
        <dbReference type="ARBA" id="ARBA00013189"/>
    </source>
</evidence>
<sequence length="331" mass="36140">MKVLVTGGAGYVGSACLRKLLAEGHDAIAFDNLSEGYEAAVPAGKLVKGDIADTAALAKVMKEHGSEAVMHFAAATYVGESVTNPDHHYNNNIAGTLSLLRAMREAKVNRMLFSSTCATYGDNPVVPMNETAAQIPCSPYARTKLAVEWMIRDFAHAYGLGFTLLRYFNASGADRDGEFGEAHDPETHLIPLLLQVALGQRDKLMLYGDDYPTPDGTCIRDYVHTDDLAQAHMLAIMATTPTTAEVFNIGTGNGQSVKEVHRACEEVTGKKIPLQVTARRPGDAPALVADPTKLKTQLGWKPEFYDIKRTVETAWAWHQKYPRGYADKVKR</sequence>
<comment type="catalytic activity">
    <reaction evidence="1 10">
        <text>UDP-alpha-D-glucose = UDP-alpha-D-galactose</text>
        <dbReference type="Rhea" id="RHEA:22168"/>
        <dbReference type="ChEBI" id="CHEBI:58885"/>
        <dbReference type="ChEBI" id="CHEBI:66914"/>
        <dbReference type="EC" id="5.1.3.2"/>
    </reaction>
</comment>
<gene>
    <name evidence="12" type="primary">galE</name>
    <name evidence="12" type="ORF">RXV79_20400</name>
</gene>
<name>A0ABZ0CR00_9BURK</name>
<comment type="subunit">
    <text evidence="10">Homodimer.</text>
</comment>
<dbReference type="Gene3D" id="3.40.50.720">
    <property type="entry name" value="NAD(P)-binding Rossmann-like Domain"/>
    <property type="match status" value="1"/>
</dbReference>
<dbReference type="EMBL" id="CP136336">
    <property type="protein sequence ID" value="WOB07268.1"/>
    <property type="molecule type" value="Genomic_DNA"/>
</dbReference>